<comment type="caution">
    <text evidence="1">The sequence shown here is derived from an EMBL/GenBank/DDBJ whole genome shotgun (WGS) entry which is preliminary data.</text>
</comment>
<proteinExistence type="predicted"/>
<keyword evidence="2" id="KW-1185">Reference proteome</keyword>
<evidence type="ECO:0000313" key="1">
    <source>
        <dbReference type="EMBL" id="TNN56230.1"/>
    </source>
</evidence>
<dbReference type="AlphaFoldDB" id="A0A4Z2GSL3"/>
<accession>A0A4Z2GSL3</accession>
<dbReference type="Proteomes" id="UP000314294">
    <property type="component" value="Unassembled WGS sequence"/>
</dbReference>
<protein>
    <submittedName>
        <fullName evidence="1">Uncharacterized protein</fullName>
    </submittedName>
</protein>
<dbReference type="EMBL" id="SRLO01000433">
    <property type="protein sequence ID" value="TNN56230.1"/>
    <property type="molecule type" value="Genomic_DNA"/>
</dbReference>
<organism evidence="1 2">
    <name type="scientific">Liparis tanakae</name>
    <name type="common">Tanaka's snailfish</name>
    <dbReference type="NCBI Taxonomy" id="230148"/>
    <lineage>
        <taxon>Eukaryota</taxon>
        <taxon>Metazoa</taxon>
        <taxon>Chordata</taxon>
        <taxon>Craniata</taxon>
        <taxon>Vertebrata</taxon>
        <taxon>Euteleostomi</taxon>
        <taxon>Actinopterygii</taxon>
        <taxon>Neopterygii</taxon>
        <taxon>Teleostei</taxon>
        <taxon>Neoteleostei</taxon>
        <taxon>Acanthomorphata</taxon>
        <taxon>Eupercaria</taxon>
        <taxon>Perciformes</taxon>
        <taxon>Cottioidei</taxon>
        <taxon>Cottales</taxon>
        <taxon>Liparidae</taxon>
        <taxon>Liparis</taxon>
    </lineage>
</organism>
<gene>
    <name evidence="1" type="ORF">EYF80_033523</name>
</gene>
<evidence type="ECO:0000313" key="2">
    <source>
        <dbReference type="Proteomes" id="UP000314294"/>
    </source>
</evidence>
<reference evidence="1 2" key="1">
    <citation type="submission" date="2019-03" db="EMBL/GenBank/DDBJ databases">
        <title>First draft genome of Liparis tanakae, snailfish: a comprehensive survey of snailfish specific genes.</title>
        <authorList>
            <person name="Kim W."/>
            <person name="Song I."/>
            <person name="Jeong J.-H."/>
            <person name="Kim D."/>
            <person name="Kim S."/>
            <person name="Ryu S."/>
            <person name="Song J.Y."/>
            <person name="Lee S.K."/>
        </authorList>
    </citation>
    <scope>NUCLEOTIDE SEQUENCE [LARGE SCALE GENOMIC DNA]</scope>
    <source>
        <tissue evidence="1">Muscle</tissue>
    </source>
</reference>
<sequence>MTRKLLAALKDAQHAFPPRLQQQSERLRLKGTPALDQKGLGVPRGGASGYACKEMTHFHRSGCVCLSNTRMLN</sequence>
<name>A0A4Z2GSL3_9TELE</name>